<organism evidence="1">
    <name type="scientific">bioreactor metagenome</name>
    <dbReference type="NCBI Taxonomy" id="1076179"/>
    <lineage>
        <taxon>unclassified sequences</taxon>
        <taxon>metagenomes</taxon>
        <taxon>ecological metagenomes</taxon>
    </lineage>
</organism>
<dbReference type="AlphaFoldDB" id="A0A645HJ34"/>
<evidence type="ECO:0000313" key="1">
    <source>
        <dbReference type="EMBL" id="MPN36134.1"/>
    </source>
</evidence>
<comment type="caution">
    <text evidence="1">The sequence shown here is derived from an EMBL/GenBank/DDBJ whole genome shotgun (WGS) entry which is preliminary data.</text>
</comment>
<name>A0A645HJ34_9ZZZZ</name>
<gene>
    <name evidence="1" type="ORF">SDC9_183640</name>
</gene>
<accession>A0A645HJ34</accession>
<reference evidence="1" key="1">
    <citation type="submission" date="2019-08" db="EMBL/GenBank/DDBJ databases">
        <authorList>
            <person name="Kucharzyk K."/>
            <person name="Murdoch R.W."/>
            <person name="Higgins S."/>
            <person name="Loffler F."/>
        </authorList>
    </citation>
    <scope>NUCLEOTIDE SEQUENCE</scope>
</reference>
<proteinExistence type="predicted"/>
<dbReference type="EMBL" id="VSSQ01090092">
    <property type="protein sequence ID" value="MPN36134.1"/>
    <property type="molecule type" value="Genomic_DNA"/>
</dbReference>
<protein>
    <submittedName>
        <fullName evidence="1">Uncharacterized protein</fullName>
    </submittedName>
</protein>
<sequence length="79" mass="9186">MKASLARHTHQHQHLRGRQALGACRVQGIHQIARSSVDRLVGEHLRPHLFRPTRMAHRLPRCVQFVFVIQADFHRLALL</sequence>